<dbReference type="Proteomes" id="UP000232631">
    <property type="component" value="Chromosome"/>
</dbReference>
<evidence type="ECO:0000313" key="2">
    <source>
        <dbReference type="Proteomes" id="UP000232631"/>
    </source>
</evidence>
<evidence type="ECO:0000313" key="1">
    <source>
        <dbReference type="EMBL" id="AUB59689.1"/>
    </source>
</evidence>
<protein>
    <recommendedName>
        <fullName evidence="3">RNA-binding protein</fullName>
    </recommendedName>
</protein>
<name>A0A2H4VNM4_9EURY</name>
<proteinExistence type="predicted"/>
<dbReference type="AlphaFoldDB" id="A0A2H4VNM4"/>
<reference evidence="1 2" key="1">
    <citation type="submission" date="2016-10" db="EMBL/GenBank/DDBJ databases">
        <title>Comparative genomics between deep and shallow subseafloor isolates.</title>
        <authorList>
            <person name="Ishii S."/>
            <person name="Miller J.R."/>
            <person name="Sutton G."/>
            <person name="Suzuki S."/>
            <person name="Methe B."/>
            <person name="Inagaki F."/>
            <person name="Imachi H."/>
        </authorList>
    </citation>
    <scope>NUCLEOTIDE SEQUENCE [LARGE SCALE GENOMIC DNA]</scope>
    <source>
        <strain evidence="1 2">A8p</strain>
    </source>
</reference>
<gene>
    <name evidence="1" type="ORF">BK009_02755</name>
</gene>
<dbReference type="EMBL" id="CP017768">
    <property type="protein sequence ID" value="AUB59689.1"/>
    <property type="molecule type" value="Genomic_DNA"/>
</dbReference>
<sequence>MKENQKIEKRENKSVILVKFENNEKFENNGFKEINPEIKGKKELKKVMEAMGIWFYIMESEFYDTVTVEMDEKPLPVIKQFRQTPTTAIKRIIPLDSVVSSASDDLITTILELASVKINKEESFTLRLSSNGSKLRGIKFPEKITSRICTELCNGLKLQYHDNLRYHDENTNWIIQIEELGENKGISICRPDEILMK</sequence>
<accession>A0A2H4VNM4</accession>
<organism evidence="1 2">
    <name type="scientific">Methanobacterium subterraneum</name>
    <dbReference type="NCBI Taxonomy" id="59277"/>
    <lineage>
        <taxon>Archaea</taxon>
        <taxon>Methanobacteriati</taxon>
        <taxon>Methanobacteriota</taxon>
        <taxon>Methanomada group</taxon>
        <taxon>Methanobacteria</taxon>
        <taxon>Methanobacteriales</taxon>
        <taxon>Methanobacteriaceae</taxon>
        <taxon>Methanobacterium</taxon>
    </lineage>
</organism>
<dbReference type="GeneID" id="35125367"/>
<dbReference type="KEGG" id="msub:BK009_02755"/>
<keyword evidence="2" id="KW-1185">Reference proteome</keyword>
<evidence type="ECO:0008006" key="3">
    <source>
        <dbReference type="Google" id="ProtNLM"/>
    </source>
</evidence>
<dbReference type="RefSeq" id="WP_100908960.1">
    <property type="nucleotide sequence ID" value="NZ_CP017768.1"/>
</dbReference>